<dbReference type="Pfam" id="PF08818">
    <property type="entry name" value="DUF1801"/>
    <property type="match status" value="1"/>
</dbReference>
<feature type="domain" description="YdhG-like" evidence="1">
    <location>
        <begin position="19"/>
        <end position="109"/>
    </location>
</feature>
<dbReference type="OrthoDB" id="9811812at2"/>
<evidence type="ECO:0000313" key="3">
    <source>
        <dbReference type="Proteomes" id="UP000199656"/>
    </source>
</evidence>
<gene>
    <name evidence="2" type="ORF">SAMN05660909_02025</name>
</gene>
<organism evidence="2 3">
    <name type="scientific">Chitinophaga terrae</name>
    <name type="common">ex Kim and Jung 2007</name>
    <dbReference type="NCBI Taxonomy" id="408074"/>
    <lineage>
        <taxon>Bacteria</taxon>
        <taxon>Pseudomonadati</taxon>
        <taxon>Bacteroidota</taxon>
        <taxon>Chitinophagia</taxon>
        <taxon>Chitinophagales</taxon>
        <taxon>Chitinophagaceae</taxon>
        <taxon>Chitinophaga</taxon>
    </lineage>
</organism>
<dbReference type="STRING" id="408074.SAMN05660909_02025"/>
<name>A0A1H4BCE6_9BACT</name>
<proteinExistence type="predicted"/>
<protein>
    <recommendedName>
        <fullName evidence="1">YdhG-like domain-containing protein</fullName>
    </recommendedName>
</protein>
<dbReference type="Gene3D" id="3.90.1150.200">
    <property type="match status" value="1"/>
</dbReference>
<dbReference type="AlphaFoldDB" id="A0A1H4BCE6"/>
<dbReference type="SUPFAM" id="SSF159888">
    <property type="entry name" value="YdhG-like"/>
    <property type="match status" value="1"/>
</dbReference>
<dbReference type="EMBL" id="FNRL01000007">
    <property type="protein sequence ID" value="SEA45482.1"/>
    <property type="molecule type" value="Genomic_DNA"/>
</dbReference>
<sequence>MDKAVSAYLEKLQPWQVKVCNELRKITLAAIPNAEERLQYGKPHYLKNGHYAAVIHAAKDKVSFMLFNATDLPEVKGYFQSTTAADRKTASIKENTEVDYQQLKKWLQQTSKSL</sequence>
<evidence type="ECO:0000313" key="2">
    <source>
        <dbReference type="EMBL" id="SEA45482.1"/>
    </source>
</evidence>
<keyword evidence="3" id="KW-1185">Reference proteome</keyword>
<dbReference type="InterPro" id="IPR014922">
    <property type="entry name" value="YdhG-like"/>
</dbReference>
<evidence type="ECO:0000259" key="1">
    <source>
        <dbReference type="Pfam" id="PF08818"/>
    </source>
</evidence>
<accession>A0A1H4BCE6</accession>
<dbReference type="RefSeq" id="WP_089761210.1">
    <property type="nucleotide sequence ID" value="NZ_BKAT01000037.1"/>
</dbReference>
<reference evidence="3" key="1">
    <citation type="submission" date="2016-10" db="EMBL/GenBank/DDBJ databases">
        <authorList>
            <person name="Varghese N."/>
            <person name="Submissions S."/>
        </authorList>
    </citation>
    <scope>NUCLEOTIDE SEQUENCE [LARGE SCALE GENOMIC DNA]</scope>
    <source>
        <strain evidence="3">DSM 23920</strain>
    </source>
</reference>
<dbReference type="Proteomes" id="UP000199656">
    <property type="component" value="Unassembled WGS sequence"/>
</dbReference>